<comment type="caution">
    <text evidence="2">The sequence shown here is derived from an EMBL/GenBank/DDBJ whole genome shotgun (WGS) entry which is preliminary data.</text>
</comment>
<protein>
    <submittedName>
        <fullName evidence="2">GNAT family N-acetyltransferase</fullName>
    </submittedName>
</protein>
<dbReference type="InterPro" id="IPR052729">
    <property type="entry name" value="Acyl/Acetyltrans_Enzymes"/>
</dbReference>
<dbReference type="RefSeq" id="WP_095029479.1">
    <property type="nucleotide sequence ID" value="NZ_NQKL01000008.1"/>
</dbReference>
<evidence type="ECO:0000313" key="3">
    <source>
        <dbReference type="Proteomes" id="UP000216113"/>
    </source>
</evidence>
<dbReference type="EMBL" id="NQKL01000008">
    <property type="protein sequence ID" value="OZY41601.1"/>
    <property type="molecule type" value="Genomic_DNA"/>
</dbReference>
<gene>
    <name evidence="2" type="ORF">CJF43_12650</name>
</gene>
<dbReference type="PANTHER" id="PTHR47237:SF2">
    <property type="entry name" value="BLL4206 PROTEIN"/>
    <property type="match status" value="1"/>
</dbReference>
<dbReference type="Gene3D" id="3.40.630.30">
    <property type="match status" value="1"/>
</dbReference>
<organism evidence="2 3">
    <name type="scientific">Pseudomonas fragi</name>
    <dbReference type="NCBI Taxonomy" id="296"/>
    <lineage>
        <taxon>Bacteria</taxon>
        <taxon>Pseudomonadati</taxon>
        <taxon>Pseudomonadota</taxon>
        <taxon>Gammaproteobacteria</taxon>
        <taxon>Pseudomonadales</taxon>
        <taxon>Pseudomonadaceae</taxon>
        <taxon>Pseudomonas</taxon>
    </lineage>
</organism>
<dbReference type="Pfam" id="PF18014">
    <property type="entry name" value="Acetyltransf_18"/>
    <property type="match status" value="1"/>
</dbReference>
<dbReference type="CDD" id="cd04301">
    <property type="entry name" value="NAT_SF"/>
    <property type="match status" value="1"/>
</dbReference>
<dbReference type="Gene3D" id="3.40.630.90">
    <property type="match status" value="1"/>
</dbReference>
<dbReference type="Proteomes" id="UP000216113">
    <property type="component" value="Unassembled WGS sequence"/>
</dbReference>
<accession>A0A266LU79</accession>
<dbReference type="PROSITE" id="PS51186">
    <property type="entry name" value="GNAT"/>
    <property type="match status" value="1"/>
</dbReference>
<dbReference type="SUPFAM" id="SSF55729">
    <property type="entry name" value="Acyl-CoA N-acyltransferases (Nat)"/>
    <property type="match status" value="1"/>
</dbReference>
<dbReference type="GO" id="GO:0016747">
    <property type="term" value="F:acyltransferase activity, transferring groups other than amino-acyl groups"/>
    <property type="evidence" value="ECO:0007669"/>
    <property type="project" value="InterPro"/>
</dbReference>
<proteinExistence type="predicted"/>
<feature type="domain" description="N-acetyltransferase" evidence="1">
    <location>
        <begin position="9"/>
        <end position="142"/>
    </location>
</feature>
<dbReference type="InterPro" id="IPR000182">
    <property type="entry name" value="GNAT_dom"/>
</dbReference>
<dbReference type="AlphaFoldDB" id="A0A266LU79"/>
<name>A0A266LU79_PSEFR</name>
<sequence>MSALQQAARVYRAMTRSDLPAAHGLSAQLNWPHRLEDWELLHRLFKGFVVRDGERLIGTAFACPQGAFATIGLVVVSPDYQGQGIGRQLMELALEACQPATAILNASAAGAPLYLSQGFIEFGTIEQRQGPARSVTLEPLAAGEHGRSLNAQDEARQLALALANAGSGLDRSAIFAHLHGTIEHSAGIECNAQLQAFALLRRAGRGHCIGPVIAQSTGQARHLIATLLARIPGQFVRIDVPQSSGLGEWLTRAGLEPVDRVTQMALGTPPQATGGVHQFALVSQAMG</sequence>
<dbReference type="InterPro" id="IPR041496">
    <property type="entry name" value="YitH/HolE_GNAT"/>
</dbReference>
<evidence type="ECO:0000259" key="1">
    <source>
        <dbReference type="PROSITE" id="PS51186"/>
    </source>
</evidence>
<keyword evidence="2" id="KW-0808">Transferase</keyword>
<evidence type="ECO:0000313" key="2">
    <source>
        <dbReference type="EMBL" id="OZY41601.1"/>
    </source>
</evidence>
<dbReference type="PANTHER" id="PTHR47237">
    <property type="entry name" value="SLL0310 PROTEIN"/>
    <property type="match status" value="1"/>
</dbReference>
<dbReference type="Pfam" id="PF13508">
    <property type="entry name" value="Acetyltransf_7"/>
    <property type="match status" value="1"/>
</dbReference>
<reference evidence="2 3" key="1">
    <citation type="submission" date="2017-08" db="EMBL/GenBank/DDBJ databases">
        <title>Genomic and metabolic characterisation of spoilage-associated Pseudomonas species.</title>
        <authorList>
            <person name="Stanborough T."/>
            <person name="Fegan N."/>
            <person name="Powell S.M."/>
            <person name="Singh T."/>
            <person name="Tamplin M.L."/>
            <person name="Chandry P.S."/>
        </authorList>
    </citation>
    <scope>NUCLEOTIDE SEQUENCE [LARGE SCALE GENOMIC DNA]</scope>
    <source>
        <strain evidence="2 3">F1820</strain>
    </source>
</reference>
<dbReference type="InterPro" id="IPR016181">
    <property type="entry name" value="Acyl_CoA_acyltransferase"/>
</dbReference>